<evidence type="ECO:0000313" key="3">
    <source>
        <dbReference type="Proteomes" id="UP001500782"/>
    </source>
</evidence>
<keyword evidence="3" id="KW-1185">Reference proteome</keyword>
<gene>
    <name evidence="2" type="primary">ywaD</name>
    <name evidence="2" type="ORF">GCM10008967_32960</name>
</gene>
<keyword evidence="2" id="KW-0645">Protease</keyword>
<sequence length="403" mass="45300">MQSLQDRINLHLQKITHEIGSRPVGSKENHQAAEYIEDVFRTAGLEVELQEFEVPNWEVEEAYILMNGDKHEVRVNTFSEPCHAAAEVIPLCTLEELRLSSNLTGKIVFLYGELSKENYVPKGFSIYNPEHHQEVIRLLEEKNPAAVITVRMEKGSDLPIFSDWDFKIPSITITPELGVKVKNHTDALTVLIKSNRIPGKTRNVIGRIEGKRPEKIILTAHYDTVFDTNGAFDNGSGVSVMLLLAEELAHRSGLDTSFECIAFSSEEYLGLGDQVYLNDYQDSLDQAIVAINVDGVGQTIGTNNLTLMAGSSELEQLLKSIKSNFPSVEWNNPWYASNHFTFFSNGVPSIPFNCNGVSDILHTPNDQSLWICPDKLIEVYELIMEIITSIQGKTCEWTREKNK</sequence>
<dbReference type="Gene3D" id="3.40.630.10">
    <property type="entry name" value="Zn peptidases"/>
    <property type="match status" value="1"/>
</dbReference>
<keyword evidence="2" id="KW-0031">Aminopeptidase</keyword>
<dbReference type="EMBL" id="BAAADJ010000057">
    <property type="protein sequence ID" value="GAA0339980.1"/>
    <property type="molecule type" value="Genomic_DNA"/>
</dbReference>
<reference evidence="2 3" key="1">
    <citation type="journal article" date="2019" name="Int. J. Syst. Evol. Microbiol.">
        <title>The Global Catalogue of Microorganisms (GCM) 10K type strain sequencing project: providing services to taxonomists for standard genome sequencing and annotation.</title>
        <authorList>
            <consortium name="The Broad Institute Genomics Platform"/>
            <consortium name="The Broad Institute Genome Sequencing Center for Infectious Disease"/>
            <person name="Wu L."/>
            <person name="Ma J."/>
        </authorList>
    </citation>
    <scope>NUCLEOTIDE SEQUENCE [LARGE SCALE GENOMIC DNA]</scope>
    <source>
        <strain evidence="2 3">JCM 9731</strain>
    </source>
</reference>
<dbReference type="InterPro" id="IPR045175">
    <property type="entry name" value="M28_fam"/>
</dbReference>
<accession>A0ABN0WJQ4</accession>
<evidence type="ECO:0000313" key="2">
    <source>
        <dbReference type="EMBL" id="GAA0339980.1"/>
    </source>
</evidence>
<dbReference type="PANTHER" id="PTHR12147">
    <property type="entry name" value="METALLOPEPTIDASE M28 FAMILY MEMBER"/>
    <property type="match status" value="1"/>
</dbReference>
<dbReference type="Proteomes" id="UP001500782">
    <property type="component" value="Unassembled WGS sequence"/>
</dbReference>
<dbReference type="PANTHER" id="PTHR12147:SF26">
    <property type="entry name" value="PEPTIDASE M28 DOMAIN-CONTAINING PROTEIN"/>
    <property type="match status" value="1"/>
</dbReference>
<dbReference type="RefSeq" id="WP_343801340.1">
    <property type="nucleotide sequence ID" value="NZ_BAAADJ010000057.1"/>
</dbReference>
<proteinExistence type="predicted"/>
<evidence type="ECO:0000259" key="1">
    <source>
        <dbReference type="Pfam" id="PF04389"/>
    </source>
</evidence>
<feature type="domain" description="Peptidase M28" evidence="1">
    <location>
        <begin position="203"/>
        <end position="385"/>
    </location>
</feature>
<comment type="caution">
    <text evidence="2">The sequence shown here is derived from an EMBL/GenBank/DDBJ whole genome shotgun (WGS) entry which is preliminary data.</text>
</comment>
<dbReference type="Pfam" id="PF04389">
    <property type="entry name" value="Peptidase_M28"/>
    <property type="match status" value="1"/>
</dbReference>
<keyword evidence="2" id="KW-0378">Hydrolase</keyword>
<protein>
    <submittedName>
        <fullName evidence="2">Aminopeptidase YwaD</fullName>
    </submittedName>
</protein>
<dbReference type="SUPFAM" id="SSF53187">
    <property type="entry name" value="Zn-dependent exopeptidases"/>
    <property type="match status" value="1"/>
</dbReference>
<dbReference type="Gene3D" id="3.50.30.30">
    <property type="match status" value="1"/>
</dbReference>
<dbReference type="GO" id="GO:0004177">
    <property type="term" value="F:aminopeptidase activity"/>
    <property type="evidence" value="ECO:0007669"/>
    <property type="project" value="UniProtKB-KW"/>
</dbReference>
<name>A0ABN0WJQ4_9BACI</name>
<organism evidence="2 3">
    <name type="scientific">Bacillus carboniphilus</name>
    <dbReference type="NCBI Taxonomy" id="86663"/>
    <lineage>
        <taxon>Bacteria</taxon>
        <taxon>Bacillati</taxon>
        <taxon>Bacillota</taxon>
        <taxon>Bacilli</taxon>
        <taxon>Bacillales</taxon>
        <taxon>Bacillaceae</taxon>
        <taxon>Bacillus</taxon>
    </lineage>
</organism>
<dbReference type="InterPro" id="IPR007484">
    <property type="entry name" value="Peptidase_M28"/>
</dbReference>